<dbReference type="RefSeq" id="WP_005257292.1">
    <property type="nucleotide sequence ID" value="NZ_AJYC02000049.1"/>
</dbReference>
<feature type="compositionally biased region" description="Low complexity" evidence="5">
    <location>
        <begin position="434"/>
        <end position="443"/>
    </location>
</feature>
<evidence type="ECO:0000256" key="2">
    <source>
        <dbReference type="ARBA" id="ARBA00005995"/>
    </source>
</evidence>
<feature type="binding site" evidence="4">
    <location>
        <position position="230"/>
    </location>
    <ligand>
        <name>FAD</name>
        <dbReference type="ChEBI" id="CHEBI:57692"/>
    </ligand>
</feature>
<feature type="binding site" evidence="4">
    <location>
        <begin position="35"/>
        <end position="36"/>
    </location>
    <ligand>
        <name>FAD</name>
        <dbReference type="ChEBI" id="CHEBI:57692"/>
    </ligand>
</feature>
<evidence type="ECO:0000256" key="4">
    <source>
        <dbReference type="PIRSR" id="PIRSR601613-1"/>
    </source>
</evidence>
<dbReference type="Gene3D" id="3.50.50.60">
    <property type="entry name" value="FAD/NAD(P)-binding domain"/>
    <property type="match status" value="1"/>
</dbReference>
<feature type="domain" description="Amine oxidase" evidence="6">
    <location>
        <begin position="15"/>
        <end position="288"/>
    </location>
</feature>
<evidence type="ECO:0000313" key="7">
    <source>
        <dbReference type="EMBL" id="EKT81739.1"/>
    </source>
</evidence>
<evidence type="ECO:0000256" key="3">
    <source>
        <dbReference type="ARBA" id="ARBA00023002"/>
    </source>
</evidence>
<accession>K8XJZ6</accession>
<evidence type="ECO:0000256" key="1">
    <source>
        <dbReference type="ARBA" id="ARBA00001974"/>
    </source>
</evidence>
<dbReference type="Pfam" id="PF01593">
    <property type="entry name" value="Amino_oxidase"/>
    <property type="match status" value="2"/>
</dbReference>
<reference evidence="7 8" key="1">
    <citation type="journal article" date="2013" name="Genome Announc.">
        <title>Draft Genome Sequence of Rhodococcus opacus Strain M213 Shows a Diverse Catabolic Potential.</title>
        <authorList>
            <person name="Pathak A."/>
            <person name="Green S.J."/>
            <person name="Ogram A."/>
            <person name="Chauhan A."/>
        </authorList>
    </citation>
    <scope>NUCLEOTIDE SEQUENCE [LARGE SCALE GENOMIC DNA]</scope>
    <source>
        <strain evidence="7 8">M213</strain>
    </source>
</reference>
<dbReference type="InterPro" id="IPR050703">
    <property type="entry name" value="Flavin_MAO"/>
</dbReference>
<evidence type="ECO:0000313" key="8">
    <source>
        <dbReference type="Proteomes" id="UP000005951"/>
    </source>
</evidence>
<dbReference type="InterPro" id="IPR001613">
    <property type="entry name" value="Flavin_amine_oxidase"/>
</dbReference>
<feature type="binding site" evidence="4">
    <location>
        <position position="333"/>
    </location>
    <ligand>
        <name>substrate</name>
    </ligand>
</feature>
<dbReference type="InterPro" id="IPR036188">
    <property type="entry name" value="FAD/NAD-bd_sf"/>
</dbReference>
<comment type="similarity">
    <text evidence="2">Belongs to the flavin monoamine oxidase family.</text>
</comment>
<evidence type="ECO:0000256" key="5">
    <source>
        <dbReference type="SAM" id="MobiDB-lite"/>
    </source>
</evidence>
<comment type="cofactor">
    <cofactor evidence="1">
        <name>FAD</name>
        <dbReference type="ChEBI" id="CHEBI:57692"/>
    </cofactor>
</comment>
<feature type="domain" description="Amine oxidase" evidence="6">
    <location>
        <begin position="347"/>
        <end position="429"/>
    </location>
</feature>
<evidence type="ECO:0000259" key="6">
    <source>
        <dbReference type="Pfam" id="PF01593"/>
    </source>
</evidence>
<dbReference type="Gene3D" id="1.10.405.10">
    <property type="entry name" value="Guanine Nucleotide Dissociation Inhibitor, domain 1"/>
    <property type="match status" value="1"/>
</dbReference>
<dbReference type="Proteomes" id="UP000005951">
    <property type="component" value="Unassembled WGS sequence"/>
</dbReference>
<name>K8XJZ6_RHOOP</name>
<feature type="region of interest" description="Disordered" evidence="5">
    <location>
        <begin position="434"/>
        <end position="455"/>
    </location>
</feature>
<dbReference type="Gene3D" id="3.90.660.10">
    <property type="match status" value="1"/>
</dbReference>
<dbReference type="InterPro" id="IPR002937">
    <property type="entry name" value="Amino_oxidase"/>
</dbReference>
<protein>
    <submittedName>
        <fullName evidence="7">Amine oxidase</fullName>
    </submittedName>
</protein>
<dbReference type="PRINTS" id="PR00757">
    <property type="entry name" value="AMINEOXDASEF"/>
</dbReference>
<dbReference type="EMBL" id="AJYC02000049">
    <property type="protein sequence ID" value="EKT81739.1"/>
    <property type="molecule type" value="Genomic_DNA"/>
</dbReference>
<comment type="caution">
    <text evidence="7">The sequence shown here is derived from an EMBL/GenBank/DDBJ whole genome shotgun (WGS) entry which is preliminary data.</text>
</comment>
<dbReference type="PANTHER" id="PTHR43563">
    <property type="entry name" value="AMINE OXIDASE"/>
    <property type="match status" value="1"/>
</dbReference>
<organism evidence="7 8">
    <name type="scientific">Rhodococcus opacus M213</name>
    <dbReference type="NCBI Taxonomy" id="1129896"/>
    <lineage>
        <taxon>Bacteria</taxon>
        <taxon>Bacillati</taxon>
        <taxon>Actinomycetota</taxon>
        <taxon>Actinomycetes</taxon>
        <taxon>Mycobacteriales</taxon>
        <taxon>Nocardiaceae</taxon>
        <taxon>Rhodococcus</taxon>
    </lineage>
</organism>
<sequence>MASDPIDVIVVGGGLAGVTAARDLAQTGLRTLLVEARDRLGGRTAMQTLAGQQVDTGGAYFHWFQAAIWREVTRYELPVVESGLATAGRWLLGASDGIVELTAEEFDAGLRRVLTAFCGDPKFGEALVRPFAVHTDPGFALLDDMSVEDRLQQLRLDPRDDSMLRAVLADFGPPADVSLGWVLQRLGNGVWSYEAMMALFASYRLERGMGSLVDAMVADADFEVRLSSPVTAIEYDAAGARVVLHDGSELTARAVVLATPVNVWKTITFTPELSQAHQAATREGVAAPQVSQLLMHVRGVSEAVIMFAPFDAQPFDLVGTHSMLEDGQLLHGFSFAGEVTCAGGHAQVAEALRKILPEAELVDFVGHDWFSDPYALGGHGSMHPGQAQRFLDILDQPLGSLFIASADIAPQFSGMLTGAIESGARAARRATLALASPASSTPSDSVLETPPSTEN</sequence>
<dbReference type="AlphaFoldDB" id="K8XJZ6"/>
<keyword evidence="3" id="KW-0560">Oxidoreductase</keyword>
<dbReference type="SUPFAM" id="SSF51905">
    <property type="entry name" value="FAD/NAD(P)-binding domain"/>
    <property type="match status" value="1"/>
</dbReference>
<gene>
    <name evidence="7" type="ORF">WSS_A15759</name>
</gene>
<dbReference type="GO" id="GO:0016491">
    <property type="term" value="F:oxidoreductase activity"/>
    <property type="evidence" value="ECO:0007669"/>
    <property type="project" value="UniProtKB-KW"/>
</dbReference>
<proteinExistence type="inferred from homology"/>
<dbReference type="PANTHER" id="PTHR43563:SF1">
    <property type="entry name" value="AMINE OXIDASE [FLAVIN-CONTAINING] B"/>
    <property type="match status" value="1"/>
</dbReference>
<feature type="compositionally biased region" description="Polar residues" evidence="5">
    <location>
        <begin position="444"/>
        <end position="455"/>
    </location>
</feature>